<accession>A0ABV1AEI7</accession>
<dbReference type="Proteomes" id="UP001469553">
    <property type="component" value="Unassembled WGS sequence"/>
</dbReference>
<organism evidence="1 2">
    <name type="scientific">Ameca splendens</name>
    <dbReference type="NCBI Taxonomy" id="208324"/>
    <lineage>
        <taxon>Eukaryota</taxon>
        <taxon>Metazoa</taxon>
        <taxon>Chordata</taxon>
        <taxon>Craniata</taxon>
        <taxon>Vertebrata</taxon>
        <taxon>Euteleostomi</taxon>
        <taxon>Actinopterygii</taxon>
        <taxon>Neopterygii</taxon>
        <taxon>Teleostei</taxon>
        <taxon>Neoteleostei</taxon>
        <taxon>Acanthomorphata</taxon>
        <taxon>Ovalentaria</taxon>
        <taxon>Atherinomorphae</taxon>
        <taxon>Cyprinodontiformes</taxon>
        <taxon>Goodeidae</taxon>
        <taxon>Ameca</taxon>
    </lineage>
</organism>
<reference evidence="1 2" key="1">
    <citation type="submission" date="2021-06" db="EMBL/GenBank/DDBJ databases">
        <authorList>
            <person name="Palmer J.M."/>
        </authorList>
    </citation>
    <scope>NUCLEOTIDE SEQUENCE [LARGE SCALE GENOMIC DNA]</scope>
    <source>
        <strain evidence="1 2">AS_MEX2019</strain>
        <tissue evidence="1">Muscle</tissue>
    </source>
</reference>
<comment type="caution">
    <text evidence="1">The sequence shown here is derived from an EMBL/GenBank/DDBJ whole genome shotgun (WGS) entry which is preliminary data.</text>
</comment>
<gene>
    <name evidence="1" type="ORF">AMECASPLE_034961</name>
</gene>
<evidence type="ECO:0000313" key="2">
    <source>
        <dbReference type="Proteomes" id="UP001469553"/>
    </source>
</evidence>
<evidence type="ECO:0000313" key="1">
    <source>
        <dbReference type="EMBL" id="MEQ2316676.1"/>
    </source>
</evidence>
<proteinExistence type="predicted"/>
<sequence length="111" mass="12120">MEFTKALQVATGVLLHSSMTTSQSWSMLETLCTTPDVVQKLRFDHITLITLWVCTVVQLVALLPCSKKVLGSIPGLGSFCMEFAASYSGFLPQFKDMPVRLIGLSKLPLGV</sequence>
<keyword evidence="2" id="KW-1185">Reference proteome</keyword>
<name>A0ABV1AEI7_9TELE</name>
<protein>
    <submittedName>
        <fullName evidence="1">Uncharacterized protein</fullName>
    </submittedName>
</protein>
<dbReference type="EMBL" id="JAHRIP010089716">
    <property type="protein sequence ID" value="MEQ2316676.1"/>
    <property type="molecule type" value="Genomic_DNA"/>
</dbReference>